<feature type="region of interest" description="Disordered" evidence="6">
    <location>
        <begin position="1"/>
        <end position="27"/>
    </location>
</feature>
<evidence type="ECO:0000259" key="8">
    <source>
        <dbReference type="PROSITE" id="PS51866"/>
    </source>
</evidence>
<dbReference type="GO" id="GO:0016887">
    <property type="term" value="F:ATP hydrolysis activity"/>
    <property type="evidence" value="ECO:0007669"/>
    <property type="project" value="InterPro"/>
</dbReference>
<evidence type="ECO:0000313" key="10">
    <source>
        <dbReference type="Proteomes" id="UP000316609"/>
    </source>
</evidence>
<feature type="domain" description="ABC transporter" evidence="7">
    <location>
        <begin position="52"/>
        <end position="286"/>
    </location>
</feature>
<evidence type="ECO:0000313" key="9">
    <source>
        <dbReference type="EMBL" id="TMQ62511.1"/>
    </source>
</evidence>
<evidence type="ECO:0000256" key="5">
    <source>
        <dbReference type="PROSITE-ProRule" id="PRU01213"/>
    </source>
</evidence>
<evidence type="ECO:0000256" key="1">
    <source>
        <dbReference type="ARBA" id="ARBA00022448"/>
    </source>
</evidence>
<dbReference type="InterPro" id="IPR003439">
    <property type="entry name" value="ABC_transporter-like_ATP-bd"/>
</dbReference>
<keyword evidence="3" id="KW-0547">Nucleotide-binding</keyword>
<dbReference type="Pfam" id="PF03459">
    <property type="entry name" value="TOBE"/>
    <property type="match status" value="1"/>
</dbReference>
<dbReference type="Gene3D" id="3.40.50.300">
    <property type="entry name" value="P-loop containing nucleotide triphosphate hydrolases"/>
    <property type="match status" value="1"/>
</dbReference>
<dbReference type="InterPro" id="IPR008995">
    <property type="entry name" value="Mo/tungstate-bd_C_term_dom"/>
</dbReference>
<dbReference type="PANTHER" id="PTHR42781">
    <property type="entry name" value="SPERMIDINE/PUTRESCINE IMPORT ATP-BINDING PROTEIN POTA"/>
    <property type="match status" value="1"/>
</dbReference>
<keyword evidence="1" id="KW-0813">Transport</keyword>
<keyword evidence="2 5" id="KW-0500">Molybdenum</keyword>
<evidence type="ECO:0000256" key="2">
    <source>
        <dbReference type="ARBA" id="ARBA00022505"/>
    </source>
</evidence>
<dbReference type="SMART" id="SM00382">
    <property type="entry name" value="AAA"/>
    <property type="match status" value="1"/>
</dbReference>
<protein>
    <submittedName>
        <fullName evidence="9">ABC transporter ATP-binding protein</fullName>
    </submittedName>
</protein>
<organism evidence="9 10">
    <name type="scientific">Eiseniibacteriota bacterium</name>
    <dbReference type="NCBI Taxonomy" id="2212470"/>
    <lineage>
        <taxon>Bacteria</taxon>
        <taxon>Candidatus Eiseniibacteriota</taxon>
    </lineage>
</organism>
<dbReference type="PROSITE" id="PS00211">
    <property type="entry name" value="ABC_TRANSPORTER_1"/>
    <property type="match status" value="1"/>
</dbReference>
<dbReference type="GO" id="GO:0015689">
    <property type="term" value="P:molybdate ion transport"/>
    <property type="evidence" value="ECO:0007669"/>
    <property type="project" value="InterPro"/>
</dbReference>
<feature type="compositionally biased region" description="Low complexity" evidence="6">
    <location>
        <begin position="7"/>
        <end position="27"/>
    </location>
</feature>
<dbReference type="GO" id="GO:0005524">
    <property type="term" value="F:ATP binding"/>
    <property type="evidence" value="ECO:0007669"/>
    <property type="project" value="UniProtKB-KW"/>
</dbReference>
<proteinExistence type="predicted"/>
<sequence>MSPKPCRSPCTWRSSPTSRPRSPSPSSCWRSRAPCCSRSDRSRCARCPGGIVLRASIVRNRPGFRLEAELAVDRASTLVVVGENGAGKTTLLRVLAGLESADAGEIVLDEQVYGSGSARPMVPAWQRNVGYVGQDAALFPHLTAFENVAFGLRAQGLRGRWIRTRVGEALDRLTVAGLAKRRPHELSGGERQRVALARALVLEPALLLLDEPLSGLDVQTQRTTRGVLRHVLAEARCATIYVTHAASEAVMFGDRIAVLEAGQVTQQGTRDDLLRHPRTPYVADLMGVNLYRGTLAYRDFAGLAEVQTTEATLSVVDPGGDEDVFVLVIPREVTLFLERPEGSALNTFYGPIAELTPEPPFGERVRVAVDSTPPIVAEVTRHAVETMGLKPGQPVFASFKASGVFTYR</sequence>
<dbReference type="Pfam" id="PF00005">
    <property type="entry name" value="ABC_tran"/>
    <property type="match status" value="1"/>
</dbReference>
<evidence type="ECO:0000256" key="6">
    <source>
        <dbReference type="SAM" id="MobiDB-lite"/>
    </source>
</evidence>
<dbReference type="InterPro" id="IPR050093">
    <property type="entry name" value="ABC_SmlMolc_Importer"/>
</dbReference>
<dbReference type="EMBL" id="VBOY01000131">
    <property type="protein sequence ID" value="TMQ62511.1"/>
    <property type="molecule type" value="Genomic_DNA"/>
</dbReference>
<evidence type="ECO:0000259" key="7">
    <source>
        <dbReference type="PROSITE" id="PS50893"/>
    </source>
</evidence>
<dbReference type="PROSITE" id="PS51866">
    <property type="entry name" value="MOP"/>
    <property type="match status" value="1"/>
</dbReference>
<comment type="caution">
    <text evidence="9">The sequence shown here is derived from an EMBL/GenBank/DDBJ whole genome shotgun (WGS) entry which is preliminary data.</text>
</comment>
<dbReference type="InterPro" id="IPR004606">
    <property type="entry name" value="Mop_domain"/>
</dbReference>
<name>A0A538TFW5_UNCEI</name>
<dbReference type="InterPro" id="IPR003593">
    <property type="entry name" value="AAA+_ATPase"/>
</dbReference>
<dbReference type="SUPFAM" id="SSF52540">
    <property type="entry name" value="P-loop containing nucleoside triphosphate hydrolases"/>
    <property type="match status" value="1"/>
</dbReference>
<gene>
    <name evidence="9" type="ORF">E6K78_11575</name>
</gene>
<evidence type="ECO:0000256" key="3">
    <source>
        <dbReference type="ARBA" id="ARBA00022741"/>
    </source>
</evidence>
<dbReference type="PROSITE" id="PS50893">
    <property type="entry name" value="ABC_TRANSPORTER_2"/>
    <property type="match status" value="1"/>
</dbReference>
<dbReference type="SUPFAM" id="SSF50331">
    <property type="entry name" value="MOP-like"/>
    <property type="match status" value="1"/>
</dbReference>
<keyword evidence="4 9" id="KW-0067">ATP-binding</keyword>
<dbReference type="PANTHER" id="PTHR42781:SF4">
    <property type="entry name" value="SPERMIDINE_PUTRESCINE IMPORT ATP-BINDING PROTEIN POTA"/>
    <property type="match status" value="1"/>
</dbReference>
<evidence type="ECO:0000256" key="4">
    <source>
        <dbReference type="ARBA" id="ARBA00022840"/>
    </source>
</evidence>
<accession>A0A538TFW5</accession>
<dbReference type="InterPro" id="IPR027417">
    <property type="entry name" value="P-loop_NTPase"/>
</dbReference>
<reference evidence="9 10" key="1">
    <citation type="journal article" date="2019" name="Nat. Microbiol.">
        <title>Mediterranean grassland soil C-N compound turnover is dependent on rainfall and depth, and is mediated by genomically divergent microorganisms.</title>
        <authorList>
            <person name="Diamond S."/>
            <person name="Andeer P.F."/>
            <person name="Li Z."/>
            <person name="Crits-Christoph A."/>
            <person name="Burstein D."/>
            <person name="Anantharaman K."/>
            <person name="Lane K.R."/>
            <person name="Thomas B.C."/>
            <person name="Pan C."/>
            <person name="Northen T.R."/>
            <person name="Banfield J.F."/>
        </authorList>
    </citation>
    <scope>NUCLEOTIDE SEQUENCE [LARGE SCALE GENOMIC DNA]</scope>
    <source>
        <strain evidence="9">WS_8</strain>
    </source>
</reference>
<feature type="domain" description="Mop" evidence="8">
    <location>
        <begin position="341"/>
        <end position="408"/>
    </location>
</feature>
<dbReference type="AlphaFoldDB" id="A0A538TFW5"/>
<dbReference type="Proteomes" id="UP000316609">
    <property type="component" value="Unassembled WGS sequence"/>
</dbReference>
<dbReference type="Gene3D" id="2.40.50.100">
    <property type="match status" value="1"/>
</dbReference>
<dbReference type="InterPro" id="IPR005116">
    <property type="entry name" value="Transp-assoc_OB_typ1"/>
</dbReference>
<dbReference type="InterPro" id="IPR017871">
    <property type="entry name" value="ABC_transporter-like_CS"/>
</dbReference>